<sequence length="393" mass="44290">MGPAASRACISGVQHLTHHRIHIRQSFGAICAKPRFIIRLIAALIGICVLVTRLELALYDETARSAPNVLPFFRCSSNAICKDFVPKQFFEEYIADQVLRNNEDNENASPEQIIKDWRNRIGLTNSNLPALDSIWWSTTVAGGTAAAVNFPRNITFVHNHKCGGTSIQSTLYRRARSLRQQEGLDASVNTFKHSFGGGSKEKKLAWDMQRMAQITAISKLQGYGDHSSHPVFSTLRCPVSRFLSAIQQVMQYNSDFKTKCLHEGRNKFFSSSESESVSRQRTIQCSILDIEASAFRRDVHLIPMASHFRLMDDVRISIFDMSDIEDLLQYLGKEKSSTIHARDKSKARSTILAKLSVDDCTEDMVAEICRLYDVDVAMINYLGFHNATLCTRE</sequence>
<evidence type="ECO:0000313" key="1">
    <source>
        <dbReference type="EMBL" id="EJK77644.1"/>
    </source>
</evidence>
<dbReference type="Gene3D" id="3.40.50.300">
    <property type="entry name" value="P-loop containing nucleotide triphosphate hydrolases"/>
    <property type="match status" value="1"/>
</dbReference>
<dbReference type="eggNOG" id="ENOG502T7IB">
    <property type="taxonomic scope" value="Eukaryota"/>
</dbReference>
<dbReference type="AlphaFoldDB" id="K0TK95"/>
<evidence type="ECO:0000313" key="2">
    <source>
        <dbReference type="Proteomes" id="UP000266841"/>
    </source>
</evidence>
<comment type="caution">
    <text evidence="1">The sequence shown here is derived from an EMBL/GenBank/DDBJ whole genome shotgun (WGS) entry which is preliminary data.</text>
</comment>
<dbReference type="OrthoDB" id="47920at2759"/>
<proteinExistence type="predicted"/>
<gene>
    <name evidence="1" type="ORF">THAOC_00507</name>
</gene>
<keyword evidence="2" id="KW-1185">Reference proteome</keyword>
<dbReference type="InterPro" id="IPR027417">
    <property type="entry name" value="P-loop_NTPase"/>
</dbReference>
<dbReference type="EMBL" id="AGNL01000592">
    <property type="protein sequence ID" value="EJK77644.1"/>
    <property type="molecule type" value="Genomic_DNA"/>
</dbReference>
<accession>K0TK95</accession>
<reference evidence="1 2" key="1">
    <citation type="journal article" date="2012" name="Genome Biol.">
        <title>Genome and low-iron response of an oceanic diatom adapted to chronic iron limitation.</title>
        <authorList>
            <person name="Lommer M."/>
            <person name="Specht M."/>
            <person name="Roy A.S."/>
            <person name="Kraemer L."/>
            <person name="Andreson R."/>
            <person name="Gutowska M.A."/>
            <person name="Wolf J."/>
            <person name="Bergner S.V."/>
            <person name="Schilhabel M.B."/>
            <person name="Klostermeier U.C."/>
            <person name="Beiko R.G."/>
            <person name="Rosenstiel P."/>
            <person name="Hippler M."/>
            <person name="Laroche J."/>
        </authorList>
    </citation>
    <scope>NUCLEOTIDE SEQUENCE [LARGE SCALE GENOMIC DNA]</scope>
    <source>
        <strain evidence="1 2">CCMP1005</strain>
    </source>
</reference>
<dbReference type="Proteomes" id="UP000266841">
    <property type="component" value="Unassembled WGS sequence"/>
</dbReference>
<organism evidence="1 2">
    <name type="scientific">Thalassiosira oceanica</name>
    <name type="common">Marine diatom</name>
    <dbReference type="NCBI Taxonomy" id="159749"/>
    <lineage>
        <taxon>Eukaryota</taxon>
        <taxon>Sar</taxon>
        <taxon>Stramenopiles</taxon>
        <taxon>Ochrophyta</taxon>
        <taxon>Bacillariophyta</taxon>
        <taxon>Coscinodiscophyceae</taxon>
        <taxon>Thalassiosirophycidae</taxon>
        <taxon>Thalassiosirales</taxon>
        <taxon>Thalassiosiraceae</taxon>
        <taxon>Thalassiosira</taxon>
    </lineage>
</organism>
<name>K0TK95_THAOC</name>
<protein>
    <submittedName>
        <fullName evidence="1">Uncharacterized protein</fullName>
    </submittedName>
</protein>